<dbReference type="Pfam" id="PF05168">
    <property type="entry name" value="HEPN"/>
    <property type="match status" value="1"/>
</dbReference>
<protein>
    <submittedName>
        <fullName evidence="2">HEPN domain-containing protein</fullName>
    </submittedName>
</protein>
<dbReference type="Gene3D" id="3.30.460.10">
    <property type="entry name" value="Beta Polymerase, domain 2"/>
    <property type="match status" value="1"/>
</dbReference>
<evidence type="ECO:0000313" key="3">
    <source>
        <dbReference type="Proteomes" id="UP000326903"/>
    </source>
</evidence>
<dbReference type="InterPro" id="IPR052548">
    <property type="entry name" value="Type_VII_TA_antitoxin"/>
</dbReference>
<dbReference type="CDD" id="cd05403">
    <property type="entry name" value="NT_KNTase_like"/>
    <property type="match status" value="1"/>
</dbReference>
<proteinExistence type="predicted"/>
<dbReference type="SUPFAM" id="SSF81593">
    <property type="entry name" value="Nucleotidyltransferase substrate binding subunit/domain"/>
    <property type="match status" value="1"/>
</dbReference>
<name>A0A5J5IK14_9BACT</name>
<dbReference type="SUPFAM" id="SSF81301">
    <property type="entry name" value="Nucleotidyltransferase"/>
    <property type="match status" value="1"/>
</dbReference>
<dbReference type="InterPro" id="IPR043519">
    <property type="entry name" value="NT_sf"/>
</dbReference>
<accession>A0A5J5IK14</accession>
<reference evidence="2 3" key="1">
    <citation type="submission" date="2019-09" db="EMBL/GenBank/DDBJ databases">
        <title>Draft genome sequence of Ginsengibacter sp. BR5-29.</title>
        <authorList>
            <person name="Im W.-T."/>
        </authorList>
    </citation>
    <scope>NUCLEOTIDE SEQUENCE [LARGE SCALE GENOMIC DNA]</scope>
    <source>
        <strain evidence="2 3">BR5-29</strain>
    </source>
</reference>
<dbReference type="PANTHER" id="PTHR33933">
    <property type="entry name" value="NUCLEOTIDYLTRANSFERASE"/>
    <property type="match status" value="1"/>
</dbReference>
<evidence type="ECO:0000313" key="2">
    <source>
        <dbReference type="EMBL" id="KAA9038735.1"/>
    </source>
</evidence>
<keyword evidence="3" id="KW-1185">Reference proteome</keyword>
<gene>
    <name evidence="2" type="ORF">FW778_14420</name>
</gene>
<organism evidence="2 3">
    <name type="scientific">Ginsengibacter hankyongi</name>
    <dbReference type="NCBI Taxonomy" id="2607284"/>
    <lineage>
        <taxon>Bacteria</taxon>
        <taxon>Pseudomonadati</taxon>
        <taxon>Bacteroidota</taxon>
        <taxon>Chitinophagia</taxon>
        <taxon>Chitinophagales</taxon>
        <taxon>Chitinophagaceae</taxon>
        <taxon>Ginsengibacter</taxon>
    </lineage>
</organism>
<evidence type="ECO:0000259" key="1">
    <source>
        <dbReference type="PROSITE" id="PS50910"/>
    </source>
</evidence>
<dbReference type="SMART" id="SM00748">
    <property type="entry name" value="HEPN"/>
    <property type="match status" value="1"/>
</dbReference>
<dbReference type="Proteomes" id="UP000326903">
    <property type="component" value="Unassembled WGS sequence"/>
</dbReference>
<dbReference type="Gene3D" id="1.20.120.330">
    <property type="entry name" value="Nucleotidyltransferases domain 2"/>
    <property type="match status" value="1"/>
</dbReference>
<dbReference type="InterPro" id="IPR007842">
    <property type="entry name" value="HEPN_dom"/>
</dbReference>
<sequence length="287" mass="33758">MKTSLSHLPQIKQEQILQIVKIIKEVAAPEKVILFGSHATNTWVEHRYFENGTDYEYISDYDFLIVTKNSVLKEYDIIDKIVNRSRSLFKTPVNAIIHDVKYVNEGLEIGQYFFTDIINEGVLLSDNETIEFSSPRILSKEEMKSIAQMYYDIWFVDASDFIDGVLLYLDKKKFKKSVFLLHQAAEHFYNTVLLVFTGYKPKTHNLDKLRHYAKQLSQELFTIFPFPIDDSEEIHLFELLKRGYVDARYKNDYSITEEELKKLIDRIYQMQAVVQKICTEYIDTLNG</sequence>
<dbReference type="EMBL" id="VYQF01000003">
    <property type="protein sequence ID" value="KAA9038735.1"/>
    <property type="molecule type" value="Genomic_DNA"/>
</dbReference>
<feature type="domain" description="HEPN" evidence="1">
    <location>
        <begin position="155"/>
        <end position="270"/>
    </location>
</feature>
<dbReference type="PROSITE" id="PS50910">
    <property type="entry name" value="HEPN"/>
    <property type="match status" value="1"/>
</dbReference>
<comment type="caution">
    <text evidence="2">The sequence shown here is derived from an EMBL/GenBank/DDBJ whole genome shotgun (WGS) entry which is preliminary data.</text>
</comment>
<dbReference type="RefSeq" id="WP_150415456.1">
    <property type="nucleotide sequence ID" value="NZ_VYQF01000003.1"/>
</dbReference>
<dbReference type="AlphaFoldDB" id="A0A5J5IK14"/>
<dbReference type="PANTHER" id="PTHR33933:SF1">
    <property type="entry name" value="PROTEIN ADENYLYLTRANSFERASE MNTA-RELATED"/>
    <property type="match status" value="1"/>
</dbReference>